<sequence length="38" mass="4103">MEGAIVAYVFFFPTSLLRIMSVLVPSSNTTQLGPVKST</sequence>
<proteinExistence type="predicted"/>
<keyword evidence="3" id="KW-1185">Reference proteome</keyword>
<evidence type="ECO:0000313" key="2">
    <source>
        <dbReference type="EMBL" id="OMO79191.1"/>
    </source>
</evidence>
<protein>
    <submittedName>
        <fullName evidence="2">Uncharacterized protein</fullName>
    </submittedName>
</protein>
<name>A0A1R3I9K3_COCAP</name>
<organism evidence="2 3">
    <name type="scientific">Corchorus capsularis</name>
    <name type="common">Jute</name>
    <dbReference type="NCBI Taxonomy" id="210143"/>
    <lineage>
        <taxon>Eukaryota</taxon>
        <taxon>Viridiplantae</taxon>
        <taxon>Streptophyta</taxon>
        <taxon>Embryophyta</taxon>
        <taxon>Tracheophyta</taxon>
        <taxon>Spermatophyta</taxon>
        <taxon>Magnoliopsida</taxon>
        <taxon>eudicotyledons</taxon>
        <taxon>Gunneridae</taxon>
        <taxon>Pentapetalae</taxon>
        <taxon>rosids</taxon>
        <taxon>malvids</taxon>
        <taxon>Malvales</taxon>
        <taxon>Malvaceae</taxon>
        <taxon>Grewioideae</taxon>
        <taxon>Apeibeae</taxon>
        <taxon>Corchorus</taxon>
    </lineage>
</organism>
<feature type="transmembrane region" description="Helical" evidence="1">
    <location>
        <begin position="6"/>
        <end position="24"/>
    </location>
</feature>
<accession>A0A1R3I9K3</accession>
<dbReference type="AlphaFoldDB" id="A0A1R3I9K3"/>
<dbReference type="Gramene" id="OMO79191">
    <property type="protein sequence ID" value="OMO79191"/>
    <property type="gene ID" value="CCACVL1_13862"/>
</dbReference>
<evidence type="ECO:0000313" key="3">
    <source>
        <dbReference type="Proteomes" id="UP000188268"/>
    </source>
</evidence>
<dbReference type="EMBL" id="AWWV01010450">
    <property type="protein sequence ID" value="OMO79191.1"/>
    <property type="molecule type" value="Genomic_DNA"/>
</dbReference>
<gene>
    <name evidence="2" type="ORF">CCACVL1_13862</name>
</gene>
<keyword evidence="1" id="KW-0812">Transmembrane</keyword>
<reference evidence="2 3" key="1">
    <citation type="submission" date="2013-09" db="EMBL/GenBank/DDBJ databases">
        <title>Corchorus capsularis genome sequencing.</title>
        <authorList>
            <person name="Alam M."/>
            <person name="Haque M.S."/>
            <person name="Islam M.S."/>
            <person name="Emdad E.M."/>
            <person name="Islam M.M."/>
            <person name="Ahmed B."/>
            <person name="Halim A."/>
            <person name="Hossen Q.M.M."/>
            <person name="Hossain M.Z."/>
            <person name="Ahmed R."/>
            <person name="Khan M.M."/>
            <person name="Islam R."/>
            <person name="Rashid M.M."/>
            <person name="Khan S.A."/>
            <person name="Rahman M.S."/>
            <person name="Alam M."/>
        </authorList>
    </citation>
    <scope>NUCLEOTIDE SEQUENCE [LARGE SCALE GENOMIC DNA]</scope>
    <source>
        <strain evidence="3">cv. CVL-1</strain>
        <tissue evidence="2">Whole seedling</tissue>
    </source>
</reference>
<keyword evidence="1" id="KW-0472">Membrane</keyword>
<keyword evidence="1" id="KW-1133">Transmembrane helix</keyword>
<dbReference type="Proteomes" id="UP000188268">
    <property type="component" value="Unassembled WGS sequence"/>
</dbReference>
<comment type="caution">
    <text evidence="2">The sequence shown here is derived from an EMBL/GenBank/DDBJ whole genome shotgun (WGS) entry which is preliminary data.</text>
</comment>
<evidence type="ECO:0000256" key="1">
    <source>
        <dbReference type="SAM" id="Phobius"/>
    </source>
</evidence>